<dbReference type="AlphaFoldDB" id="L1L9T2"/>
<evidence type="ECO:0000256" key="1">
    <source>
        <dbReference type="SAM" id="MobiDB-lite"/>
    </source>
</evidence>
<dbReference type="Proteomes" id="UP000031512">
    <property type="component" value="Unassembled WGS sequence"/>
</dbReference>
<dbReference type="GeneID" id="15805122"/>
<evidence type="ECO:0000313" key="4">
    <source>
        <dbReference type="Proteomes" id="UP000031512"/>
    </source>
</evidence>
<dbReference type="VEuPathDB" id="PiroplasmaDB:BEWA_046510"/>
<accession>L1L9T2</accession>
<dbReference type="RefSeq" id="XP_004831639.1">
    <property type="nucleotide sequence ID" value="XM_004831582.1"/>
</dbReference>
<dbReference type="EMBL" id="ACOU01000007">
    <property type="protein sequence ID" value="EKX72187.1"/>
    <property type="molecule type" value="Genomic_DNA"/>
</dbReference>
<protein>
    <submittedName>
        <fullName evidence="3">Signal peptide containing protein</fullName>
    </submittedName>
</protein>
<sequence>MKFISLFYFAFIAKLCSTGCCGGENGEALDISNPDSSKVDIREETSRGIKWKVFKPKDGVTITSFTEGRVEIGKISTHGGATPEKCYEKVDGKWKETGLNDFFNKLNGIKNAVKQNEGPVSAEQGVSKNLKHQHNPE</sequence>
<proteinExistence type="predicted"/>
<feature type="region of interest" description="Disordered" evidence="1">
    <location>
        <begin position="116"/>
        <end position="137"/>
    </location>
</feature>
<keyword evidence="4" id="KW-1185">Reference proteome</keyword>
<comment type="caution">
    <text evidence="3">The sequence shown here is derived from an EMBL/GenBank/DDBJ whole genome shotgun (WGS) entry which is preliminary data.</text>
</comment>
<evidence type="ECO:0000256" key="2">
    <source>
        <dbReference type="SAM" id="SignalP"/>
    </source>
</evidence>
<feature type="chain" id="PRO_5003953028" evidence="2">
    <location>
        <begin position="23"/>
        <end position="137"/>
    </location>
</feature>
<dbReference type="KEGG" id="beq:BEWA_046510"/>
<name>L1L9T2_THEEQ</name>
<organism evidence="3 4">
    <name type="scientific">Theileria equi strain WA</name>
    <dbReference type="NCBI Taxonomy" id="1537102"/>
    <lineage>
        <taxon>Eukaryota</taxon>
        <taxon>Sar</taxon>
        <taxon>Alveolata</taxon>
        <taxon>Apicomplexa</taxon>
        <taxon>Aconoidasida</taxon>
        <taxon>Piroplasmida</taxon>
        <taxon>Theileriidae</taxon>
        <taxon>Theileria</taxon>
    </lineage>
</organism>
<reference evidence="3 4" key="1">
    <citation type="journal article" date="2012" name="BMC Genomics">
        <title>Comparative genomic analysis and phylogenetic position of Theileria equi.</title>
        <authorList>
            <person name="Kappmeyer L.S."/>
            <person name="Thiagarajan M."/>
            <person name="Herndon D.R."/>
            <person name="Ramsay J.D."/>
            <person name="Caler E."/>
            <person name="Djikeng A."/>
            <person name="Gillespie J.J."/>
            <person name="Lau A.O."/>
            <person name="Roalson E.H."/>
            <person name="Silva J.C."/>
            <person name="Silva M.G."/>
            <person name="Suarez C.E."/>
            <person name="Ueti M.W."/>
            <person name="Nene V.M."/>
            <person name="Mealey R.H."/>
            <person name="Knowles D.P."/>
            <person name="Brayton K.A."/>
        </authorList>
    </citation>
    <scope>NUCLEOTIDE SEQUENCE [LARGE SCALE GENOMIC DNA]</scope>
    <source>
        <strain evidence="3 4">WA</strain>
    </source>
</reference>
<feature type="signal peptide" evidence="2">
    <location>
        <begin position="1"/>
        <end position="22"/>
    </location>
</feature>
<gene>
    <name evidence="3" type="ORF">BEWA_046510</name>
</gene>
<evidence type="ECO:0000313" key="3">
    <source>
        <dbReference type="EMBL" id="EKX72187.1"/>
    </source>
</evidence>
<keyword evidence="2" id="KW-0732">Signal</keyword>